<dbReference type="CDD" id="cd00812">
    <property type="entry name" value="LeuRS_core"/>
    <property type="match status" value="1"/>
</dbReference>
<dbReference type="InterPro" id="IPR002300">
    <property type="entry name" value="aa-tRNA-synth_Ia"/>
</dbReference>
<evidence type="ECO:0000256" key="2">
    <source>
        <dbReference type="ARBA" id="ARBA00022490"/>
    </source>
</evidence>
<evidence type="ECO:0000256" key="1">
    <source>
        <dbReference type="ARBA" id="ARBA00005594"/>
    </source>
</evidence>
<keyword evidence="3 9" id="KW-0436">Ligase</keyword>
<comment type="caution">
    <text evidence="14">The sequence shown here is derived from an EMBL/GenBank/DDBJ whole genome shotgun (WGS) entry which is preliminary data.</text>
</comment>
<dbReference type="Pfam" id="PF08264">
    <property type="entry name" value="Anticodon_1"/>
    <property type="match status" value="1"/>
</dbReference>
<feature type="domain" description="Leucyl-tRNA synthetase editing" evidence="13">
    <location>
        <begin position="220"/>
        <end position="363"/>
    </location>
</feature>
<dbReference type="InterPro" id="IPR013155">
    <property type="entry name" value="M/V/L/I-tRNA-synth_anticd-bd"/>
</dbReference>
<dbReference type="SUPFAM" id="SSF52374">
    <property type="entry name" value="Nucleotidylyl transferase"/>
    <property type="match status" value="1"/>
</dbReference>
<dbReference type="InterPro" id="IPR014729">
    <property type="entry name" value="Rossmann-like_a/b/a_fold"/>
</dbReference>
<dbReference type="CDD" id="cd07958">
    <property type="entry name" value="Anticodon_Ia_Leu_BEm"/>
    <property type="match status" value="1"/>
</dbReference>
<dbReference type="GO" id="GO:0005524">
    <property type="term" value="F:ATP binding"/>
    <property type="evidence" value="ECO:0007669"/>
    <property type="project" value="UniProtKB-UniRule"/>
</dbReference>
<dbReference type="HAMAP" id="MF_00049_B">
    <property type="entry name" value="Leu_tRNA_synth_B"/>
    <property type="match status" value="1"/>
</dbReference>
<dbReference type="InterPro" id="IPR002302">
    <property type="entry name" value="Leu-tRNA-ligase"/>
</dbReference>
<dbReference type="Gene3D" id="3.40.50.620">
    <property type="entry name" value="HUPs"/>
    <property type="match status" value="2"/>
</dbReference>
<dbReference type="GO" id="GO:0002161">
    <property type="term" value="F:aminoacyl-tRNA deacylase activity"/>
    <property type="evidence" value="ECO:0007669"/>
    <property type="project" value="InterPro"/>
</dbReference>
<keyword evidence="6 9" id="KW-0648">Protein biosynthesis</keyword>
<dbReference type="PANTHER" id="PTHR43740:SF2">
    <property type="entry name" value="LEUCINE--TRNA LIGASE, MITOCHONDRIAL"/>
    <property type="match status" value="1"/>
</dbReference>
<keyword evidence="7 9" id="KW-0030">Aminoacyl-tRNA synthetase</keyword>
<dbReference type="Pfam" id="PF13603">
    <property type="entry name" value="tRNA-synt_1_2"/>
    <property type="match status" value="1"/>
</dbReference>
<evidence type="ECO:0000313" key="14">
    <source>
        <dbReference type="EMBL" id="KKW35864.1"/>
    </source>
</evidence>
<reference evidence="14 15" key="1">
    <citation type="journal article" date="2015" name="Nature">
        <title>rRNA introns, odd ribosomes, and small enigmatic genomes across a large radiation of phyla.</title>
        <authorList>
            <person name="Brown C.T."/>
            <person name="Hug L.A."/>
            <person name="Thomas B.C."/>
            <person name="Sharon I."/>
            <person name="Castelle C.J."/>
            <person name="Singh A."/>
            <person name="Wilkins M.J."/>
            <person name="Williams K.H."/>
            <person name="Banfield J.F."/>
        </authorList>
    </citation>
    <scope>NUCLEOTIDE SEQUENCE [LARGE SCALE GENOMIC DNA]</scope>
</reference>
<evidence type="ECO:0000313" key="15">
    <source>
        <dbReference type="Proteomes" id="UP000034740"/>
    </source>
</evidence>
<keyword evidence="4 9" id="KW-0547">Nucleotide-binding</keyword>
<dbReference type="GO" id="GO:0005829">
    <property type="term" value="C:cytosol"/>
    <property type="evidence" value="ECO:0007669"/>
    <property type="project" value="TreeGrafter"/>
</dbReference>
<comment type="catalytic activity">
    <reaction evidence="8 9">
        <text>tRNA(Leu) + L-leucine + ATP = L-leucyl-tRNA(Leu) + AMP + diphosphate</text>
        <dbReference type="Rhea" id="RHEA:11688"/>
        <dbReference type="Rhea" id="RHEA-COMP:9613"/>
        <dbReference type="Rhea" id="RHEA-COMP:9622"/>
        <dbReference type="ChEBI" id="CHEBI:30616"/>
        <dbReference type="ChEBI" id="CHEBI:33019"/>
        <dbReference type="ChEBI" id="CHEBI:57427"/>
        <dbReference type="ChEBI" id="CHEBI:78442"/>
        <dbReference type="ChEBI" id="CHEBI:78494"/>
        <dbReference type="ChEBI" id="CHEBI:456215"/>
        <dbReference type="EC" id="6.1.1.4"/>
    </reaction>
</comment>
<comment type="subcellular location">
    <subcellularLocation>
        <location evidence="9">Cytoplasm</location>
    </subcellularLocation>
</comment>
<evidence type="ECO:0000259" key="13">
    <source>
        <dbReference type="Pfam" id="PF13603"/>
    </source>
</evidence>
<dbReference type="EC" id="6.1.1.4" evidence="9"/>
<keyword evidence="5 9" id="KW-0067">ATP-binding</keyword>
<dbReference type="Gene3D" id="3.10.20.590">
    <property type="match status" value="1"/>
</dbReference>
<proteinExistence type="inferred from homology"/>
<feature type="domain" description="Aminoacyl-tRNA synthetase class Ia" evidence="11">
    <location>
        <begin position="538"/>
        <end position="597"/>
    </location>
</feature>
<dbReference type="SUPFAM" id="SSF50677">
    <property type="entry name" value="ValRS/IleRS/LeuRS editing domain"/>
    <property type="match status" value="1"/>
</dbReference>
<dbReference type="SUPFAM" id="SSF47323">
    <property type="entry name" value="Anticodon-binding domain of a subclass of class I aminoacyl-tRNA synthetases"/>
    <property type="match status" value="1"/>
</dbReference>
<sequence>MAERYDHKIVEKKWQKKWEESGAFSAKNFEGEKNYLLIEFPYPSGDGLHVGHIRSWTALDIAARKRRAEGKNVLYPIGWDAFGLPAENYAIKTGIHPSITTKENTDNFRRQIKSLGLSFDWSREINTTDPEYYKWTQWIFLQMYKKGLAYKAKIPVNWCPKDKIVLANEEVIDGKCERCGTPVERREKEQWMLAITKYAKRLYDDLDTVDYIEQAKIQQRNWIGPSEGAEITFPISGGQTSGIKVFTTRPDTLFGATYIVLSPEHSEITNFKSQITNWDEIEKYILKAKSKTEIERTAEGKEKTGVELKGIKAINPANKEEIPIWIADYVLGGYGTGAIMAVPAHDERDFEFAKKFNLPVRKIELADPKKITESVGGRWTTKYKLRDWVFSRQRYWGEPIPMVFCEKCGWQPVSEDQLPVELPNVDKYQPTDTGESPLANISEFVNTSCPKCGGAAKRETDVMPNWAGSSWYYIAYCISENLKSQDPISKQIQSSEIQNKLKYWLAAAPARSPKSEGGVDWYNGGMEHTTLHLLYSRFWHKFLYDISAVPTPEPYQKRTSHGLILAEDGRKMSKSLGNVVSPDDLVEKFGADALRLHEMFLGPFDQPVAWQSGAISGVRRFLDRVWKFAPQDGALDQDSDSSRSNLDMLVHQIIKKVTHDIEDLRMNTAVSALMILLNELEKNGAPKAAYETFLRLLHPFAPHITSELAEKHDIELEEWPAYDPQKLTQAAITVAVQISGKVRATVNIAADAQEAEALAAARGAAAKWLIAAEKKVIYIPGKIINIILDR</sequence>
<evidence type="ECO:0000256" key="10">
    <source>
        <dbReference type="RuleBase" id="RU363035"/>
    </source>
</evidence>
<dbReference type="FunFam" id="1.10.730.10:FF:000002">
    <property type="entry name" value="Leucine--tRNA ligase"/>
    <property type="match status" value="1"/>
</dbReference>
<feature type="domain" description="Methionyl/Valyl/Leucyl/Isoleucyl-tRNA synthetase anticodon-binding" evidence="12">
    <location>
        <begin position="650"/>
        <end position="754"/>
    </location>
</feature>
<keyword evidence="2 9" id="KW-0963">Cytoplasm</keyword>
<dbReference type="Gene3D" id="1.10.730.10">
    <property type="entry name" value="Isoleucyl-tRNA Synthetase, Domain 1"/>
    <property type="match status" value="1"/>
</dbReference>
<dbReference type="GO" id="GO:0006429">
    <property type="term" value="P:leucyl-tRNA aminoacylation"/>
    <property type="evidence" value="ECO:0007669"/>
    <property type="project" value="UniProtKB-UniRule"/>
</dbReference>
<dbReference type="EMBL" id="LCRO01000002">
    <property type="protein sequence ID" value="KKW35864.1"/>
    <property type="molecule type" value="Genomic_DNA"/>
</dbReference>
<organism evidence="14 15">
    <name type="scientific">Candidatus Adlerbacteria bacterium GW2011_GWA1_54_10</name>
    <dbReference type="NCBI Taxonomy" id="1618605"/>
    <lineage>
        <taxon>Bacteria</taxon>
        <taxon>Candidatus Adleribacteriota</taxon>
    </lineage>
</organism>
<dbReference type="PROSITE" id="PS00178">
    <property type="entry name" value="AA_TRNA_LIGASE_I"/>
    <property type="match status" value="1"/>
</dbReference>
<comment type="caution">
    <text evidence="9">Lacks conserved residue(s) required for the propagation of feature annotation.</text>
</comment>
<feature type="binding site" evidence="9">
    <location>
        <position position="574"/>
    </location>
    <ligand>
        <name>ATP</name>
        <dbReference type="ChEBI" id="CHEBI:30616"/>
    </ligand>
</feature>
<dbReference type="GO" id="GO:0004823">
    <property type="term" value="F:leucine-tRNA ligase activity"/>
    <property type="evidence" value="ECO:0007669"/>
    <property type="project" value="UniProtKB-UniRule"/>
</dbReference>
<evidence type="ECO:0000256" key="5">
    <source>
        <dbReference type="ARBA" id="ARBA00022840"/>
    </source>
</evidence>
<dbReference type="InterPro" id="IPR009080">
    <property type="entry name" value="tRNAsynth_Ia_anticodon-bd"/>
</dbReference>
<dbReference type="PRINTS" id="PR00985">
    <property type="entry name" value="TRNASYNTHLEU"/>
</dbReference>
<evidence type="ECO:0000256" key="6">
    <source>
        <dbReference type="ARBA" id="ARBA00022917"/>
    </source>
</evidence>
<evidence type="ECO:0000256" key="3">
    <source>
        <dbReference type="ARBA" id="ARBA00022598"/>
    </source>
</evidence>
<dbReference type="Pfam" id="PF00133">
    <property type="entry name" value="tRNA-synt_1"/>
    <property type="match status" value="2"/>
</dbReference>
<dbReference type="InterPro" id="IPR009008">
    <property type="entry name" value="Val/Leu/Ile-tRNA-synth_edit"/>
</dbReference>
<evidence type="ECO:0000256" key="7">
    <source>
        <dbReference type="ARBA" id="ARBA00023146"/>
    </source>
</evidence>
<feature type="short sequence motif" description="'KMSKS' region" evidence="9">
    <location>
        <begin position="571"/>
        <end position="575"/>
    </location>
</feature>
<dbReference type="Proteomes" id="UP000034740">
    <property type="component" value="Unassembled WGS sequence"/>
</dbReference>
<evidence type="ECO:0000259" key="11">
    <source>
        <dbReference type="Pfam" id="PF00133"/>
    </source>
</evidence>
<gene>
    <name evidence="9" type="primary">leuS</name>
    <name evidence="14" type="ORF">UY83_C0002G0021</name>
</gene>
<evidence type="ECO:0000259" key="12">
    <source>
        <dbReference type="Pfam" id="PF08264"/>
    </source>
</evidence>
<feature type="domain" description="Aminoacyl-tRNA synthetase class Ia" evidence="11">
    <location>
        <begin position="13"/>
        <end position="216"/>
    </location>
</feature>
<protein>
    <recommendedName>
        <fullName evidence="9">Leucine--tRNA ligase</fullName>
        <ecNumber evidence="9">6.1.1.4</ecNumber>
    </recommendedName>
    <alternativeName>
        <fullName evidence="9">Leucyl-tRNA synthetase</fullName>
        <shortName evidence="9">LeuRS</shortName>
    </alternativeName>
</protein>
<evidence type="ECO:0000256" key="8">
    <source>
        <dbReference type="ARBA" id="ARBA00047469"/>
    </source>
</evidence>
<dbReference type="AlphaFoldDB" id="A0A0G2ASQ4"/>
<dbReference type="InterPro" id="IPR025709">
    <property type="entry name" value="Leu_tRNA-synth_edit"/>
</dbReference>
<name>A0A0G2ASQ4_9BACT</name>
<dbReference type="PANTHER" id="PTHR43740">
    <property type="entry name" value="LEUCYL-TRNA SYNTHETASE"/>
    <property type="match status" value="1"/>
</dbReference>
<dbReference type="InterPro" id="IPR001412">
    <property type="entry name" value="aa-tRNA-synth_I_CS"/>
</dbReference>
<comment type="similarity">
    <text evidence="1 9 10">Belongs to the class-I aminoacyl-tRNA synthetase family.</text>
</comment>
<dbReference type="PATRIC" id="fig|1618605.3.peg.104"/>
<accession>A0A0G2ASQ4</accession>
<evidence type="ECO:0000256" key="9">
    <source>
        <dbReference type="HAMAP-Rule" id="MF_00049"/>
    </source>
</evidence>
<evidence type="ECO:0000256" key="4">
    <source>
        <dbReference type="ARBA" id="ARBA00022741"/>
    </source>
</evidence>